<sequence length="77" mass="8760">MFGHTGRNLPIYHSLIWFNCTVLSAAPFKREPIQWTVSSADLRNGAKFHGDSIFVTMLSCFSLFIDKYSSKMCTFSC</sequence>
<proteinExistence type="predicted"/>
<dbReference type="AlphaFoldDB" id="A0AAN8FDP2"/>
<evidence type="ECO:0000313" key="1">
    <source>
        <dbReference type="EMBL" id="KAK5969553.1"/>
    </source>
</evidence>
<protein>
    <submittedName>
        <fullName evidence="1">Uncharacterized protein</fullName>
    </submittedName>
</protein>
<dbReference type="Proteomes" id="UP001331761">
    <property type="component" value="Unassembled WGS sequence"/>
</dbReference>
<accession>A0AAN8FDP2</accession>
<organism evidence="1 2">
    <name type="scientific">Trichostrongylus colubriformis</name>
    <name type="common">Black scour worm</name>
    <dbReference type="NCBI Taxonomy" id="6319"/>
    <lineage>
        <taxon>Eukaryota</taxon>
        <taxon>Metazoa</taxon>
        <taxon>Ecdysozoa</taxon>
        <taxon>Nematoda</taxon>
        <taxon>Chromadorea</taxon>
        <taxon>Rhabditida</taxon>
        <taxon>Rhabditina</taxon>
        <taxon>Rhabditomorpha</taxon>
        <taxon>Strongyloidea</taxon>
        <taxon>Trichostrongylidae</taxon>
        <taxon>Trichostrongylus</taxon>
    </lineage>
</organism>
<reference evidence="1 2" key="1">
    <citation type="submission" date="2019-10" db="EMBL/GenBank/DDBJ databases">
        <title>Assembly and Annotation for the nematode Trichostrongylus colubriformis.</title>
        <authorList>
            <person name="Martin J."/>
        </authorList>
    </citation>
    <scope>NUCLEOTIDE SEQUENCE [LARGE SCALE GENOMIC DNA]</scope>
    <source>
        <strain evidence="1">G859</strain>
        <tissue evidence="1">Whole worm</tissue>
    </source>
</reference>
<gene>
    <name evidence="1" type="ORF">GCK32_009127</name>
</gene>
<name>A0AAN8FDP2_TRICO</name>
<keyword evidence="2" id="KW-1185">Reference proteome</keyword>
<evidence type="ECO:0000313" key="2">
    <source>
        <dbReference type="Proteomes" id="UP001331761"/>
    </source>
</evidence>
<comment type="caution">
    <text evidence="1">The sequence shown here is derived from an EMBL/GenBank/DDBJ whole genome shotgun (WGS) entry which is preliminary data.</text>
</comment>
<dbReference type="EMBL" id="WIXE01020022">
    <property type="protein sequence ID" value="KAK5969553.1"/>
    <property type="molecule type" value="Genomic_DNA"/>
</dbReference>